<organism evidence="2 3">
    <name type="scientific">Pseudonocardia xinjiangensis</name>
    <dbReference type="NCBI Taxonomy" id="75289"/>
    <lineage>
        <taxon>Bacteria</taxon>
        <taxon>Bacillati</taxon>
        <taxon>Actinomycetota</taxon>
        <taxon>Actinomycetes</taxon>
        <taxon>Pseudonocardiales</taxon>
        <taxon>Pseudonocardiaceae</taxon>
        <taxon>Pseudonocardia</taxon>
    </lineage>
</organism>
<proteinExistence type="predicted"/>
<name>A0ABX1RGH3_9PSEU</name>
<dbReference type="EMBL" id="JAAXKY010000038">
    <property type="protein sequence ID" value="NMH78200.1"/>
    <property type="molecule type" value="Genomic_DNA"/>
</dbReference>
<dbReference type="InterPro" id="IPR008391">
    <property type="entry name" value="AXE1_dom"/>
</dbReference>
<dbReference type="PANTHER" id="PTHR40111:SF1">
    <property type="entry name" value="CEPHALOSPORIN-C DEACETYLASE"/>
    <property type="match status" value="1"/>
</dbReference>
<dbReference type="Pfam" id="PF05448">
    <property type="entry name" value="AXE1"/>
    <property type="match status" value="1"/>
</dbReference>
<dbReference type="SUPFAM" id="SSF53474">
    <property type="entry name" value="alpha/beta-Hydrolases"/>
    <property type="match status" value="1"/>
</dbReference>
<dbReference type="PANTHER" id="PTHR40111">
    <property type="entry name" value="CEPHALOSPORIN-C DEACETYLASE"/>
    <property type="match status" value="1"/>
</dbReference>
<feature type="domain" description="Acetyl xylan esterase" evidence="1">
    <location>
        <begin position="1"/>
        <end position="329"/>
    </location>
</feature>
<protein>
    <submittedName>
        <fullName evidence="2">Acetylxylan esterase</fullName>
    </submittedName>
</protein>
<keyword evidence="3" id="KW-1185">Reference proteome</keyword>
<dbReference type="Proteomes" id="UP001296706">
    <property type="component" value="Unassembled WGS sequence"/>
</dbReference>
<dbReference type="InterPro" id="IPR039069">
    <property type="entry name" value="CE7"/>
</dbReference>
<evidence type="ECO:0000259" key="1">
    <source>
        <dbReference type="Pfam" id="PF05448"/>
    </source>
</evidence>
<reference evidence="2 3" key="1">
    <citation type="submission" date="2020-04" db="EMBL/GenBank/DDBJ databases">
        <authorList>
            <person name="Klaysubun C."/>
            <person name="Duangmal K."/>
            <person name="Lipun K."/>
        </authorList>
    </citation>
    <scope>NUCLEOTIDE SEQUENCE [LARGE SCALE GENOMIC DNA]</scope>
    <source>
        <strain evidence="2 3">JCM 11839</strain>
    </source>
</reference>
<comment type="caution">
    <text evidence="2">The sequence shown here is derived from an EMBL/GenBank/DDBJ whole genome shotgun (WGS) entry which is preliminary data.</text>
</comment>
<accession>A0ABX1RGH3</accession>
<evidence type="ECO:0000313" key="3">
    <source>
        <dbReference type="Proteomes" id="UP001296706"/>
    </source>
</evidence>
<sequence>MAQFDLPLAQLEHYLPDVREPADFDAWWASTLEQARHAPAVLAVDRVDTGLVLVDTWDVTFAGFDGQPIEAWFSRPAAGHGGNGDQPLPAVVEYVGYGRGRGLPHERLAWVGAGYAHLVMDSRGQGSQYGSGGDTPDPVGSAPAAPGFLTRGIGDPAAYYYRRLITDAVRAVDAVRVLPGVDAGRVAVLGTSQGGGLAIAVGGLVPDLSAVQANVPFLCHAERALELTEQGPWREVMEYLSVHRDAVDTALQTLSYVDGVNFARRATAPAQFSVALRDAVCPPSTVFAAYNHYGSRAVRRPDTAIEVYPFNGHEGGDAVHGRRQLEWMRQVMPSPLAALGSRT</sequence>
<dbReference type="InterPro" id="IPR029058">
    <property type="entry name" value="AB_hydrolase_fold"/>
</dbReference>
<dbReference type="Gene3D" id="3.40.50.1820">
    <property type="entry name" value="alpha/beta hydrolase"/>
    <property type="match status" value="1"/>
</dbReference>
<gene>
    <name evidence="2" type="ORF">HF577_14040</name>
</gene>
<evidence type="ECO:0000313" key="2">
    <source>
        <dbReference type="EMBL" id="NMH78200.1"/>
    </source>
</evidence>
<dbReference type="RefSeq" id="WP_169396277.1">
    <property type="nucleotide sequence ID" value="NZ_BAAAJH010000021.1"/>
</dbReference>